<proteinExistence type="inferred from homology"/>
<comment type="similarity">
    <text evidence="2 7">Belongs to the DedA family.</text>
</comment>
<comment type="caution">
    <text evidence="9">The sequence shown here is derived from an EMBL/GenBank/DDBJ whole genome shotgun (WGS) entry which is preliminary data.</text>
</comment>
<feature type="transmembrane region" description="Helical" evidence="7">
    <location>
        <begin position="181"/>
        <end position="202"/>
    </location>
</feature>
<name>A0A512B067_9BACT</name>
<dbReference type="EMBL" id="BJYS01000023">
    <property type="protein sequence ID" value="GEO05363.1"/>
    <property type="molecule type" value="Genomic_DNA"/>
</dbReference>
<dbReference type="Proteomes" id="UP000321532">
    <property type="component" value="Unassembled WGS sequence"/>
</dbReference>
<dbReference type="InterPro" id="IPR032816">
    <property type="entry name" value="VTT_dom"/>
</dbReference>
<evidence type="ECO:0000313" key="10">
    <source>
        <dbReference type="Proteomes" id="UP000321532"/>
    </source>
</evidence>
<organism evidence="9 10">
    <name type="scientific">Adhaeribacter aerolatus</name>
    <dbReference type="NCBI Taxonomy" id="670289"/>
    <lineage>
        <taxon>Bacteria</taxon>
        <taxon>Pseudomonadati</taxon>
        <taxon>Bacteroidota</taxon>
        <taxon>Cytophagia</taxon>
        <taxon>Cytophagales</taxon>
        <taxon>Hymenobacteraceae</taxon>
        <taxon>Adhaeribacter</taxon>
    </lineage>
</organism>
<keyword evidence="10" id="KW-1185">Reference proteome</keyword>
<keyword evidence="3 7" id="KW-1003">Cell membrane</keyword>
<evidence type="ECO:0000256" key="3">
    <source>
        <dbReference type="ARBA" id="ARBA00022475"/>
    </source>
</evidence>
<reference evidence="9 10" key="1">
    <citation type="submission" date="2019-07" db="EMBL/GenBank/DDBJ databases">
        <title>Whole genome shotgun sequence of Adhaeribacter aerolatus NBRC 106133.</title>
        <authorList>
            <person name="Hosoyama A."/>
            <person name="Uohara A."/>
            <person name="Ohji S."/>
            <person name="Ichikawa N."/>
        </authorList>
    </citation>
    <scope>NUCLEOTIDE SEQUENCE [LARGE SCALE GENOMIC DNA]</scope>
    <source>
        <strain evidence="9 10">NBRC 106133</strain>
    </source>
</reference>
<protein>
    <recommendedName>
        <fullName evidence="8">VTT domain-containing protein</fullName>
    </recommendedName>
</protein>
<sequence length="210" mass="23237">MLEPELMAILPDAEQLIQWGGVGLIAVLVFIETGFLVGLIVPGGETLLFSAGLFAGLNTLNMPVGLLIPLLIVMAFAGDLTGYSIGRKLGKRLHKKKDSLLFRRDYLEKSERYYHKHPRRALIFGRFLPIIRTFNPLLSGSSGMDIKKFMILSSVGGCLYISSIILAGYFLGQAFPQLGDYVGYIFMGVVVLVLGSLFFSFLRERRKAAK</sequence>
<evidence type="ECO:0000256" key="4">
    <source>
        <dbReference type="ARBA" id="ARBA00022692"/>
    </source>
</evidence>
<keyword evidence="6 7" id="KW-0472">Membrane</keyword>
<dbReference type="OrthoDB" id="9813426at2"/>
<gene>
    <name evidence="9" type="ORF">AAE02nite_30270</name>
</gene>
<keyword evidence="5 7" id="KW-1133">Transmembrane helix</keyword>
<dbReference type="RefSeq" id="WP_146899184.1">
    <property type="nucleotide sequence ID" value="NZ_BJYS01000023.1"/>
</dbReference>
<evidence type="ECO:0000313" key="9">
    <source>
        <dbReference type="EMBL" id="GEO05363.1"/>
    </source>
</evidence>
<dbReference type="PANTHER" id="PTHR30353:SF0">
    <property type="entry name" value="TRANSMEMBRANE PROTEIN"/>
    <property type="match status" value="1"/>
</dbReference>
<dbReference type="InterPro" id="IPR032818">
    <property type="entry name" value="DedA-like"/>
</dbReference>
<dbReference type="PANTHER" id="PTHR30353">
    <property type="entry name" value="INNER MEMBRANE PROTEIN DEDA-RELATED"/>
    <property type="match status" value="1"/>
</dbReference>
<evidence type="ECO:0000259" key="8">
    <source>
        <dbReference type="Pfam" id="PF09335"/>
    </source>
</evidence>
<feature type="domain" description="VTT" evidence="8">
    <location>
        <begin position="42"/>
        <end position="169"/>
    </location>
</feature>
<accession>A0A512B067</accession>
<keyword evidence="4 7" id="KW-0812">Transmembrane</keyword>
<evidence type="ECO:0000256" key="1">
    <source>
        <dbReference type="ARBA" id="ARBA00004651"/>
    </source>
</evidence>
<feature type="transmembrane region" description="Helical" evidence="7">
    <location>
        <begin position="21"/>
        <end position="44"/>
    </location>
</feature>
<evidence type="ECO:0000256" key="6">
    <source>
        <dbReference type="ARBA" id="ARBA00023136"/>
    </source>
</evidence>
<dbReference type="GO" id="GO:0005886">
    <property type="term" value="C:plasma membrane"/>
    <property type="evidence" value="ECO:0007669"/>
    <property type="project" value="UniProtKB-SubCell"/>
</dbReference>
<evidence type="ECO:0000256" key="2">
    <source>
        <dbReference type="ARBA" id="ARBA00010792"/>
    </source>
</evidence>
<dbReference type="AlphaFoldDB" id="A0A512B067"/>
<evidence type="ECO:0000256" key="7">
    <source>
        <dbReference type="RuleBase" id="RU367016"/>
    </source>
</evidence>
<evidence type="ECO:0000256" key="5">
    <source>
        <dbReference type="ARBA" id="ARBA00022989"/>
    </source>
</evidence>
<feature type="transmembrane region" description="Helical" evidence="7">
    <location>
        <begin position="64"/>
        <end position="86"/>
    </location>
</feature>
<dbReference type="Pfam" id="PF09335">
    <property type="entry name" value="VTT_dom"/>
    <property type="match status" value="1"/>
</dbReference>
<comment type="subcellular location">
    <subcellularLocation>
        <location evidence="1 7">Cell membrane</location>
        <topology evidence="1 7">Multi-pass membrane protein</topology>
    </subcellularLocation>
</comment>
<feature type="transmembrane region" description="Helical" evidence="7">
    <location>
        <begin position="149"/>
        <end position="169"/>
    </location>
</feature>